<dbReference type="InterPro" id="IPR025700">
    <property type="entry name" value="Lys/Orn_oxygenase"/>
</dbReference>
<evidence type="ECO:0000256" key="1">
    <source>
        <dbReference type="ARBA" id="ARBA00001974"/>
    </source>
</evidence>
<dbReference type="EMBL" id="JAAAIM010000014">
    <property type="protein sequence ID" value="KAG0298149.1"/>
    <property type="molecule type" value="Genomic_DNA"/>
</dbReference>
<evidence type="ECO:0000313" key="14">
    <source>
        <dbReference type="Proteomes" id="UP001194696"/>
    </source>
</evidence>
<dbReference type="Proteomes" id="UP001194696">
    <property type="component" value="Unassembled WGS sequence"/>
</dbReference>
<evidence type="ECO:0000256" key="7">
    <source>
        <dbReference type="ARBA" id="ARBA00022857"/>
    </source>
</evidence>
<name>A0ABQ7KG36_9FUNG</name>
<comment type="pathway">
    <text evidence="2">Siderophore biosynthesis.</text>
</comment>
<accession>A0ABQ7KG36</accession>
<evidence type="ECO:0000256" key="2">
    <source>
        <dbReference type="ARBA" id="ARBA00004924"/>
    </source>
</evidence>
<evidence type="ECO:0000256" key="10">
    <source>
        <dbReference type="ARBA" id="ARBA00049248"/>
    </source>
</evidence>
<evidence type="ECO:0000256" key="8">
    <source>
        <dbReference type="ARBA" id="ARBA00023002"/>
    </source>
</evidence>
<sequence>MVAKILAELEYERTLSAHEETSGRWTLQLSNETWQFSAKRGIWGWLHIDPQTLSSNRDDPIEAEHVLRQLASVLEMNDTQTAENLEDLYATLRGDLQLLEARKELNADALIALDPDELQCLLCGHPKFIFNKSRRGWGLDALIRYAPEYRGHFRLHWIAVRRDLLVWSTTENCHINTLLASAMGDTELERFNQRWQELNLDANWLPVPLHPWQWQQKIAIHFLPQLMRGEIVELGEFGDEYLAQQSLRTLTNVSRSAPFDIKLPLTVYNTSCYRGIPGKYIEAGPLASHWLQQQFAQDATLRNAGAQILGEPAAGYLAHTGYSALPKAPYRYQEMLGVIWRENPSCYLQEVWLSAVKPTNRHSFINYLVRRKKFYRFLTTEQRTVSREEFADYLCWAAGNLGNLSFGQEVQQVSFDDKAGLFNVKTQRGHYQARHLCLGIGKQINLPACVTEQSDRCFHASEMMLRTPSLTGKRVTVVGGGQSGADLFLNIFRNEWGQPAELNWVSRRNNYNALDEAAFANEYFTPEYMESFSALGDSARRKMLAEQKMTSDGITTESLLAIYRAIYHRFEVLREKPWVRLTPSRSVTRVTPSRESQLLTLRHHVDKGEEQLDTDVVIFATGYRTERPAFLAPLAHRLHLNPNQNEEYQVNTDFTLDWDGPQENRLFAVNAGMHNLGIAEAQLSLMAWRSARILNCAHPDEPFDLASTPGVIQWHSSTSRTSEEQSYNLTTEAID</sequence>
<keyword evidence="8" id="KW-0560">Oxidoreductase</keyword>
<feature type="region of interest" description="Disordered" evidence="11">
    <location>
        <begin position="716"/>
        <end position="735"/>
    </location>
</feature>
<keyword evidence="5" id="KW-0285">Flavoprotein</keyword>
<dbReference type="InterPro" id="IPR007310">
    <property type="entry name" value="Aerobactin_biosyn_IucA/IucC_N"/>
</dbReference>
<evidence type="ECO:0000256" key="9">
    <source>
        <dbReference type="ARBA" id="ARBA00047598"/>
    </source>
</evidence>
<evidence type="ECO:0000256" key="4">
    <source>
        <dbReference type="ARBA" id="ARBA00012881"/>
    </source>
</evidence>
<comment type="similarity">
    <text evidence="3">Belongs to the lysine N(6)-hydroxylase/L-ornithine N(5)-oxygenase family.</text>
</comment>
<proteinExistence type="inferred from homology"/>
<dbReference type="SUPFAM" id="SSF51905">
    <property type="entry name" value="FAD/NAD(P)-binding domain"/>
    <property type="match status" value="2"/>
</dbReference>
<evidence type="ECO:0000259" key="12">
    <source>
        <dbReference type="Pfam" id="PF04183"/>
    </source>
</evidence>
<reference evidence="13 14" key="1">
    <citation type="journal article" date="2020" name="Fungal Divers.">
        <title>Resolving the Mortierellaceae phylogeny through synthesis of multi-gene phylogenetics and phylogenomics.</title>
        <authorList>
            <person name="Vandepol N."/>
            <person name="Liber J."/>
            <person name="Desiro A."/>
            <person name="Na H."/>
            <person name="Kennedy M."/>
            <person name="Barry K."/>
            <person name="Grigoriev I.V."/>
            <person name="Miller A.N."/>
            <person name="O'Donnell K."/>
            <person name="Stajich J.E."/>
            <person name="Bonito G."/>
        </authorList>
    </citation>
    <scope>NUCLEOTIDE SEQUENCE [LARGE SCALE GENOMIC DNA]</scope>
    <source>
        <strain evidence="13 14">AD045</strain>
    </source>
</reference>
<gene>
    <name evidence="13" type="ORF">BGZ96_002164</name>
</gene>
<keyword evidence="14" id="KW-1185">Reference proteome</keyword>
<dbReference type="Pfam" id="PF04183">
    <property type="entry name" value="IucA_IucC"/>
    <property type="match status" value="1"/>
</dbReference>
<comment type="caution">
    <text evidence="13">The sequence shown here is derived from an EMBL/GenBank/DDBJ whole genome shotgun (WGS) entry which is preliminary data.</text>
</comment>
<dbReference type="PANTHER" id="PTHR42802:SF1">
    <property type="entry name" value="L-ORNITHINE N(5)-MONOOXYGENASE"/>
    <property type="match status" value="1"/>
</dbReference>
<protein>
    <recommendedName>
        <fullName evidence="4">L-ornithine N(5)-monooxygenase [NAD(P)H]</fullName>
        <ecNumber evidence="4">1.14.13.196</ecNumber>
    </recommendedName>
</protein>
<evidence type="ECO:0000256" key="5">
    <source>
        <dbReference type="ARBA" id="ARBA00022630"/>
    </source>
</evidence>
<dbReference type="Gene3D" id="6.10.250.3370">
    <property type="match status" value="1"/>
</dbReference>
<evidence type="ECO:0000256" key="6">
    <source>
        <dbReference type="ARBA" id="ARBA00022827"/>
    </source>
</evidence>
<comment type="catalytic activity">
    <reaction evidence="10">
        <text>L-ornithine + NADH + O2 = N(5)-hydroxy-L-ornithine + NAD(+) + H2O</text>
        <dbReference type="Rhea" id="RHEA:41512"/>
        <dbReference type="ChEBI" id="CHEBI:15377"/>
        <dbReference type="ChEBI" id="CHEBI:15379"/>
        <dbReference type="ChEBI" id="CHEBI:46911"/>
        <dbReference type="ChEBI" id="CHEBI:57540"/>
        <dbReference type="ChEBI" id="CHEBI:57945"/>
        <dbReference type="ChEBI" id="CHEBI:78275"/>
        <dbReference type="EC" id="1.14.13.196"/>
    </reaction>
</comment>
<dbReference type="Gene3D" id="3.50.50.60">
    <property type="entry name" value="FAD/NAD(P)-binding domain"/>
    <property type="match status" value="1"/>
</dbReference>
<comment type="catalytic activity">
    <reaction evidence="9">
        <text>L-ornithine + NADPH + O2 = N(5)-hydroxy-L-ornithine + NADP(+) + H2O</text>
        <dbReference type="Rhea" id="RHEA:41508"/>
        <dbReference type="ChEBI" id="CHEBI:15377"/>
        <dbReference type="ChEBI" id="CHEBI:15379"/>
        <dbReference type="ChEBI" id="CHEBI:46911"/>
        <dbReference type="ChEBI" id="CHEBI:57783"/>
        <dbReference type="ChEBI" id="CHEBI:58349"/>
        <dbReference type="ChEBI" id="CHEBI:78275"/>
        <dbReference type="EC" id="1.14.13.196"/>
    </reaction>
</comment>
<dbReference type="Pfam" id="PF13434">
    <property type="entry name" value="Lys_Orn_oxgnase"/>
    <property type="match status" value="1"/>
</dbReference>
<evidence type="ECO:0000256" key="3">
    <source>
        <dbReference type="ARBA" id="ARBA00007588"/>
    </source>
</evidence>
<keyword evidence="7" id="KW-0521">NADP</keyword>
<evidence type="ECO:0000256" key="11">
    <source>
        <dbReference type="SAM" id="MobiDB-lite"/>
    </source>
</evidence>
<dbReference type="Gene3D" id="3.30.310.280">
    <property type="match status" value="1"/>
</dbReference>
<keyword evidence="6" id="KW-0274">FAD</keyword>
<dbReference type="PANTHER" id="PTHR42802">
    <property type="entry name" value="MONOOXYGENASE"/>
    <property type="match status" value="1"/>
</dbReference>
<feature type="domain" description="Aerobactin siderophore biosynthesis IucA/IucC N-terminal" evidence="12">
    <location>
        <begin position="120"/>
        <end position="350"/>
    </location>
</feature>
<dbReference type="EC" id="1.14.13.196" evidence="4"/>
<organism evidence="13 14">
    <name type="scientific">Linnemannia gamsii</name>
    <dbReference type="NCBI Taxonomy" id="64522"/>
    <lineage>
        <taxon>Eukaryota</taxon>
        <taxon>Fungi</taxon>
        <taxon>Fungi incertae sedis</taxon>
        <taxon>Mucoromycota</taxon>
        <taxon>Mortierellomycotina</taxon>
        <taxon>Mortierellomycetes</taxon>
        <taxon>Mortierellales</taxon>
        <taxon>Mortierellaceae</taxon>
        <taxon>Linnemannia</taxon>
    </lineage>
</organism>
<dbReference type="InterPro" id="IPR036188">
    <property type="entry name" value="FAD/NAD-bd_sf"/>
</dbReference>
<evidence type="ECO:0000313" key="13">
    <source>
        <dbReference type="EMBL" id="KAG0298149.1"/>
    </source>
</evidence>
<comment type="cofactor">
    <cofactor evidence="1">
        <name>FAD</name>
        <dbReference type="ChEBI" id="CHEBI:57692"/>
    </cofactor>
</comment>